<feature type="signal peptide" evidence="12">
    <location>
        <begin position="1"/>
        <end position="24"/>
    </location>
</feature>
<comment type="subcellular location">
    <subcellularLocation>
        <location evidence="1">Cell membrane</location>
        <topology evidence="1">Single-pass type I membrane protein</topology>
    </subcellularLocation>
</comment>
<dbReference type="SMART" id="SM00365">
    <property type="entry name" value="LRR_SD22"/>
    <property type="match status" value="7"/>
</dbReference>
<feature type="domain" description="Leucine-rich repeat-containing N-terminal plant-type" evidence="13">
    <location>
        <begin position="41"/>
        <end position="86"/>
    </location>
</feature>
<feature type="chain" id="PRO_5043820321" description="Leucine-rich repeat-containing N-terminal plant-type domain-containing protein" evidence="12">
    <location>
        <begin position="25"/>
        <end position="1440"/>
    </location>
</feature>
<dbReference type="InterPro" id="IPR013210">
    <property type="entry name" value="LRR_N_plant-typ"/>
</dbReference>
<protein>
    <recommendedName>
        <fullName evidence="13">Leucine-rich repeat-containing N-terminal plant-type domain-containing protein</fullName>
    </recommendedName>
</protein>
<evidence type="ECO:0000313" key="14">
    <source>
        <dbReference type="EMBL" id="GKV50359.1"/>
    </source>
</evidence>
<dbReference type="Proteomes" id="UP001054252">
    <property type="component" value="Unassembled WGS sequence"/>
</dbReference>
<name>A0AAV5MLF3_9ROSI</name>
<keyword evidence="10" id="KW-0675">Receptor</keyword>
<evidence type="ECO:0000256" key="8">
    <source>
        <dbReference type="ARBA" id="ARBA00022989"/>
    </source>
</evidence>
<evidence type="ECO:0000256" key="12">
    <source>
        <dbReference type="SAM" id="SignalP"/>
    </source>
</evidence>
<dbReference type="PROSITE" id="PS51450">
    <property type="entry name" value="LRR"/>
    <property type="match status" value="3"/>
</dbReference>
<keyword evidence="7" id="KW-0677">Repeat</keyword>
<dbReference type="SMART" id="SM00369">
    <property type="entry name" value="LRR_TYP"/>
    <property type="match status" value="9"/>
</dbReference>
<dbReference type="Pfam" id="PF13855">
    <property type="entry name" value="LRR_8"/>
    <property type="match status" value="2"/>
</dbReference>
<accession>A0AAV5MLF3</accession>
<evidence type="ECO:0000256" key="9">
    <source>
        <dbReference type="ARBA" id="ARBA00023136"/>
    </source>
</evidence>
<evidence type="ECO:0000256" key="2">
    <source>
        <dbReference type="ARBA" id="ARBA00009592"/>
    </source>
</evidence>
<proteinExistence type="inferred from homology"/>
<dbReference type="InterPro" id="IPR001611">
    <property type="entry name" value="Leu-rich_rpt"/>
</dbReference>
<evidence type="ECO:0000256" key="3">
    <source>
        <dbReference type="ARBA" id="ARBA00022475"/>
    </source>
</evidence>
<keyword evidence="15" id="KW-1185">Reference proteome</keyword>
<gene>
    <name evidence="14" type="ORF">SLEP1_g57066</name>
</gene>
<evidence type="ECO:0000256" key="6">
    <source>
        <dbReference type="ARBA" id="ARBA00022729"/>
    </source>
</evidence>
<comment type="similarity">
    <text evidence="2">Belongs to the RLP family.</text>
</comment>
<keyword evidence="3" id="KW-1003">Cell membrane</keyword>
<dbReference type="FunFam" id="3.80.10.10:FF:000213">
    <property type="entry name" value="Tyrosine-sulfated glycopeptide receptor 1"/>
    <property type="match status" value="1"/>
</dbReference>
<sequence>MGRLIRFSQILCLSFMLLQFRVQSSSPFQSSLDSSPHLCRPEERSALLDFKSTTNLVDNWFCTPRPIIQTWNESKDCCSWEGIACDKRNGHVIGLDLSSNCLEANLTTNSSLFRLEKLQSLNLSDNYFHYPNISFGFNRWKSLTYLNLSGSGYMYGSLLFDEIFLLSKLVSLDLSFNDGLFLDNIKFQMLVHNLTELRFLILDSMNMSLLVPSSLPNLTSSLEHLSLSNCNLQGNFPGQVFQLTNLVSLDLSDNDGLLLDNIKFQMLVHNLIELRFLILDSVNMSLLVPSSLLNLTSSLEHLSLSNCNLQGNFPSQVFQLMKLVSLDLSFNDGLLLDNIKCQMLVQNLTELRFLILDSVNMSLVVPSSLLNLTSSLEHLSLSNCNLQGNFPSQVFQLKKLVSLDLSLNDGLFLDNIKFQMPVHNLTELRFLILDSVNMSLVVPSSLLNLFSSLEHLSLSNCSLQGNFPSQVFQLPSLQLLDLSSNSHLGGELPHSIGNLKLLKELNLRGCQFYGSIPRSLANLTKITQLDFSSNHFRGQIPDAFGKMHKLDYLNLYANNFGGEIPASIFNLTDLSSLSLSSNMLIGPLPHNISGLSFLNEFLMDNNFITGCIPSWLFSLPSLSYLDLQNNKLTGPIDHVEMPNLFLEEVYLLNNEISGSIPSSFFDLVNLIGVDISSNNLTGTITPDVLSKLVNLEDLDLSNNSLLSLSNNGTAVNYSFPNLQCLMFSSCNIQKFPSFLRRAESLRELDISKNKISGQIHKWEIEGLSLDTLNLSYNFLTGIDSFGFGNLRTVDLRSNLLQGSLPFLSTTGDYMDQLLISGNNLTGEIPSSYCNFTYLEVLVLANNRLGGKIPECFGNLSYLNFLDLRMNKFHGRIPNSFVNNCVLLTLSLNGNQLEGILPRSLVNCSNLEILDVGNNNLNDTFPHWLGVLQSLKVLILRSNRFHGAISNSTPAFYFPQLRIIDVAQNDFMGLLPSNFFKILKGMRDVAPVDKVELEYIGCRLGCYRGSALCLMFLDGCMDSVKVVMKGNEVELERILKIFTTIDFSSNQFHGPIPDELGQLNSLLLLNLSHNSLNGQIPSSLGKLVELESLDLSSNKLEGKIPEQLTKLTFLSVLNLSHNELMGHIPEGKQFSTFSNDSYIGNSGLCGLPLTKKCEEPRPPSPQFDEKDDSTAVFEWKFALAGYGCGLVLGLSLGYIAFTIGKPWCEDYYLGGLGEGRSQPLWSPKAHTLAIAKLKSYSLAGGLIHRQHPKRETQPQITSSRKVSVVMVEVITCFDGFDIQITAEMGKTHLVIEWCIVYHNQFTWLYIAALRHLGYNDSSCMFLEMLINRGCLGVVPLTLNQKRMTTHYCRRRKFFSLLLADGFYGSAPNGLKALVVVQLRKMLLMLGGQVNVTSYYCAVTIEDDVVIIAFRFHGQIPEELVELSSLLVLNFPSNSLTG</sequence>
<keyword evidence="9" id="KW-0472">Membrane</keyword>
<dbReference type="InterPro" id="IPR003591">
    <property type="entry name" value="Leu-rich_rpt_typical-subtyp"/>
</dbReference>
<organism evidence="14 15">
    <name type="scientific">Rubroshorea leprosula</name>
    <dbReference type="NCBI Taxonomy" id="152421"/>
    <lineage>
        <taxon>Eukaryota</taxon>
        <taxon>Viridiplantae</taxon>
        <taxon>Streptophyta</taxon>
        <taxon>Embryophyta</taxon>
        <taxon>Tracheophyta</taxon>
        <taxon>Spermatophyta</taxon>
        <taxon>Magnoliopsida</taxon>
        <taxon>eudicotyledons</taxon>
        <taxon>Gunneridae</taxon>
        <taxon>Pentapetalae</taxon>
        <taxon>rosids</taxon>
        <taxon>malvids</taxon>
        <taxon>Malvales</taxon>
        <taxon>Dipterocarpaceae</taxon>
        <taxon>Rubroshorea</taxon>
    </lineage>
</organism>
<keyword evidence="4" id="KW-0433">Leucine-rich repeat</keyword>
<dbReference type="InterPro" id="IPR032675">
    <property type="entry name" value="LRR_dom_sf"/>
</dbReference>
<dbReference type="Pfam" id="PF00560">
    <property type="entry name" value="LRR_1"/>
    <property type="match status" value="10"/>
</dbReference>
<keyword evidence="8" id="KW-1133">Transmembrane helix</keyword>
<keyword evidence="5" id="KW-0812">Transmembrane</keyword>
<dbReference type="FunFam" id="3.80.10.10:FF:000095">
    <property type="entry name" value="LRR receptor-like serine/threonine-protein kinase GSO1"/>
    <property type="match status" value="2"/>
</dbReference>
<evidence type="ECO:0000256" key="1">
    <source>
        <dbReference type="ARBA" id="ARBA00004251"/>
    </source>
</evidence>
<evidence type="ECO:0000256" key="11">
    <source>
        <dbReference type="ARBA" id="ARBA00023180"/>
    </source>
</evidence>
<dbReference type="InterPro" id="IPR046956">
    <property type="entry name" value="RLP23-like"/>
</dbReference>
<dbReference type="PRINTS" id="PR00019">
    <property type="entry name" value="LEURICHRPT"/>
</dbReference>
<dbReference type="Gene3D" id="3.80.10.10">
    <property type="entry name" value="Ribonuclease Inhibitor"/>
    <property type="match status" value="7"/>
</dbReference>
<dbReference type="EMBL" id="BPVZ01000360">
    <property type="protein sequence ID" value="GKV50359.1"/>
    <property type="molecule type" value="Genomic_DNA"/>
</dbReference>
<comment type="caution">
    <text evidence="14">The sequence shown here is derived from an EMBL/GenBank/DDBJ whole genome shotgun (WGS) entry which is preliminary data.</text>
</comment>
<reference evidence="14 15" key="1">
    <citation type="journal article" date="2021" name="Commun. Biol.">
        <title>The genome of Shorea leprosula (Dipterocarpaceae) highlights the ecological relevance of drought in aseasonal tropical rainforests.</title>
        <authorList>
            <person name="Ng K.K.S."/>
            <person name="Kobayashi M.J."/>
            <person name="Fawcett J.A."/>
            <person name="Hatakeyama M."/>
            <person name="Paape T."/>
            <person name="Ng C.H."/>
            <person name="Ang C.C."/>
            <person name="Tnah L.H."/>
            <person name="Lee C.T."/>
            <person name="Nishiyama T."/>
            <person name="Sese J."/>
            <person name="O'Brien M.J."/>
            <person name="Copetti D."/>
            <person name="Mohd Noor M.I."/>
            <person name="Ong R.C."/>
            <person name="Putra M."/>
            <person name="Sireger I.Z."/>
            <person name="Indrioko S."/>
            <person name="Kosugi Y."/>
            <person name="Izuno A."/>
            <person name="Isagi Y."/>
            <person name="Lee S.L."/>
            <person name="Shimizu K.K."/>
        </authorList>
    </citation>
    <scope>NUCLEOTIDE SEQUENCE [LARGE SCALE GENOMIC DNA]</scope>
    <source>
        <strain evidence="14">214</strain>
    </source>
</reference>
<dbReference type="PANTHER" id="PTHR48061:SF46">
    <property type="entry name" value="LEUCINE-RICH REPEAT-CONTAINING N-TERMINAL PLANT-TYPE DOMAIN-CONTAINING PROTEIN"/>
    <property type="match status" value="1"/>
</dbReference>
<dbReference type="PANTHER" id="PTHR48061">
    <property type="entry name" value="LEUCINE-RICH REPEAT RECEPTOR PROTEIN KINASE EMS1-LIKE-RELATED"/>
    <property type="match status" value="1"/>
</dbReference>
<evidence type="ECO:0000259" key="13">
    <source>
        <dbReference type="Pfam" id="PF08263"/>
    </source>
</evidence>
<evidence type="ECO:0000256" key="7">
    <source>
        <dbReference type="ARBA" id="ARBA00022737"/>
    </source>
</evidence>
<evidence type="ECO:0000256" key="4">
    <source>
        <dbReference type="ARBA" id="ARBA00022614"/>
    </source>
</evidence>
<keyword evidence="6 12" id="KW-0732">Signal</keyword>
<dbReference type="GO" id="GO:0005886">
    <property type="term" value="C:plasma membrane"/>
    <property type="evidence" value="ECO:0007669"/>
    <property type="project" value="UniProtKB-SubCell"/>
</dbReference>
<dbReference type="SUPFAM" id="SSF52058">
    <property type="entry name" value="L domain-like"/>
    <property type="match status" value="4"/>
</dbReference>
<dbReference type="Pfam" id="PF08263">
    <property type="entry name" value="LRRNT_2"/>
    <property type="match status" value="1"/>
</dbReference>
<evidence type="ECO:0000256" key="10">
    <source>
        <dbReference type="ARBA" id="ARBA00023170"/>
    </source>
</evidence>
<evidence type="ECO:0000256" key="5">
    <source>
        <dbReference type="ARBA" id="ARBA00022692"/>
    </source>
</evidence>
<evidence type="ECO:0000313" key="15">
    <source>
        <dbReference type="Proteomes" id="UP001054252"/>
    </source>
</evidence>
<keyword evidence="11" id="KW-0325">Glycoprotein</keyword>